<dbReference type="EC" id="3.6.1.66" evidence="10"/>
<dbReference type="GO" id="GO:0000166">
    <property type="term" value="F:nucleotide binding"/>
    <property type="evidence" value="ECO:0007669"/>
    <property type="project" value="UniProtKB-KW"/>
</dbReference>
<evidence type="ECO:0000256" key="4">
    <source>
        <dbReference type="ARBA" id="ARBA00022741"/>
    </source>
</evidence>
<feature type="binding site" evidence="10">
    <location>
        <position position="174"/>
    </location>
    <ligand>
        <name>substrate</name>
    </ligand>
</feature>
<dbReference type="OrthoDB" id="9807456at2"/>
<comment type="catalytic activity">
    <reaction evidence="10">
        <text>ITP + H2O = IMP + diphosphate + H(+)</text>
        <dbReference type="Rhea" id="RHEA:29399"/>
        <dbReference type="ChEBI" id="CHEBI:15377"/>
        <dbReference type="ChEBI" id="CHEBI:15378"/>
        <dbReference type="ChEBI" id="CHEBI:33019"/>
        <dbReference type="ChEBI" id="CHEBI:58053"/>
        <dbReference type="ChEBI" id="CHEBI:61402"/>
        <dbReference type="EC" id="3.6.1.66"/>
    </reaction>
</comment>
<dbReference type="InterPro" id="IPR029001">
    <property type="entry name" value="ITPase-like_fam"/>
</dbReference>
<feature type="binding site" evidence="10">
    <location>
        <begin position="7"/>
        <end position="12"/>
    </location>
    <ligand>
        <name>substrate</name>
    </ligand>
</feature>
<evidence type="ECO:0000256" key="7">
    <source>
        <dbReference type="ARBA" id="ARBA00023080"/>
    </source>
</evidence>
<dbReference type="GO" id="GO:0017111">
    <property type="term" value="F:ribonucleoside triphosphate phosphatase activity"/>
    <property type="evidence" value="ECO:0007669"/>
    <property type="project" value="InterPro"/>
</dbReference>
<comment type="subunit">
    <text evidence="2 10">Homodimer.</text>
</comment>
<comment type="caution">
    <text evidence="10">Lacks conserved residue(s) required for the propagation of feature annotation.</text>
</comment>
<reference evidence="12" key="1">
    <citation type="journal article" date="2016" name="Genome Announc.">
        <title>Draft Genome Sequence of the Syntrophic Lactate-Degrading Bacterium Tepidanaerobacter syntrophicus JLT.</title>
        <authorList>
            <person name="Matsuura N."/>
            <person name="Ohashi A."/>
            <person name="Tourlousse D.M."/>
            <person name="Sekiguchi Y."/>
        </authorList>
    </citation>
    <scope>NUCLEOTIDE SEQUENCE [LARGE SCALE GENOMIC DNA]</scope>
    <source>
        <strain evidence="12">JL</strain>
    </source>
</reference>
<dbReference type="RefSeq" id="WP_059031584.1">
    <property type="nucleotide sequence ID" value="NZ_DF976999.1"/>
</dbReference>
<evidence type="ECO:0000313" key="13">
    <source>
        <dbReference type="Proteomes" id="UP000062160"/>
    </source>
</evidence>
<organism evidence="12">
    <name type="scientific">Tepidanaerobacter syntrophicus</name>
    <dbReference type="NCBI Taxonomy" id="224999"/>
    <lineage>
        <taxon>Bacteria</taxon>
        <taxon>Bacillati</taxon>
        <taxon>Bacillota</taxon>
        <taxon>Clostridia</taxon>
        <taxon>Thermosediminibacterales</taxon>
        <taxon>Tepidanaerobacteraceae</taxon>
        <taxon>Tepidanaerobacter</taxon>
    </lineage>
</organism>
<feature type="binding site" evidence="10">
    <location>
        <position position="69"/>
    </location>
    <ligand>
        <name>substrate</name>
    </ligand>
</feature>
<accession>A0A0U9HCL0</accession>
<comment type="catalytic activity">
    <reaction evidence="8 10">
        <text>dITP + H2O = dIMP + diphosphate + H(+)</text>
        <dbReference type="Rhea" id="RHEA:28342"/>
        <dbReference type="ChEBI" id="CHEBI:15377"/>
        <dbReference type="ChEBI" id="CHEBI:15378"/>
        <dbReference type="ChEBI" id="CHEBI:33019"/>
        <dbReference type="ChEBI" id="CHEBI:61194"/>
        <dbReference type="ChEBI" id="CHEBI:61382"/>
        <dbReference type="EC" id="3.6.1.66"/>
    </reaction>
</comment>
<keyword evidence="6 10" id="KW-0460">Magnesium</keyword>
<gene>
    <name evidence="12" type="ORF">TSYNT_5372</name>
</gene>
<dbReference type="NCBIfam" id="NF011397">
    <property type="entry name" value="PRK14822.1"/>
    <property type="match status" value="1"/>
</dbReference>
<dbReference type="GO" id="GO:0009146">
    <property type="term" value="P:purine nucleoside triphosphate catabolic process"/>
    <property type="evidence" value="ECO:0007669"/>
    <property type="project" value="UniProtKB-UniRule"/>
</dbReference>
<dbReference type="SUPFAM" id="SSF52972">
    <property type="entry name" value="ITPase-like"/>
    <property type="match status" value="1"/>
</dbReference>
<dbReference type="InterPro" id="IPR020922">
    <property type="entry name" value="dITP/XTP_pyrophosphatase"/>
</dbReference>
<dbReference type="FunFam" id="3.90.950.10:FF:000001">
    <property type="entry name" value="dITP/XTP pyrophosphatase"/>
    <property type="match status" value="1"/>
</dbReference>
<dbReference type="InterPro" id="IPR002637">
    <property type="entry name" value="RdgB/HAM1"/>
</dbReference>
<dbReference type="STRING" id="224999.GCA_001485475_00524"/>
<evidence type="ECO:0000256" key="2">
    <source>
        <dbReference type="ARBA" id="ARBA00011738"/>
    </source>
</evidence>
<dbReference type="GO" id="GO:0046872">
    <property type="term" value="F:metal ion binding"/>
    <property type="evidence" value="ECO:0007669"/>
    <property type="project" value="UniProtKB-KW"/>
</dbReference>
<dbReference type="GO" id="GO:0035870">
    <property type="term" value="F:dITP diphosphatase activity"/>
    <property type="evidence" value="ECO:0007669"/>
    <property type="project" value="UniProtKB-UniRule"/>
</dbReference>
<dbReference type="HAMAP" id="MF_01405">
    <property type="entry name" value="Non_canon_purine_NTPase"/>
    <property type="match status" value="1"/>
</dbReference>
<comment type="cofactor">
    <cofactor evidence="10">
        <name>Mg(2+)</name>
        <dbReference type="ChEBI" id="CHEBI:18420"/>
    </cofactor>
    <text evidence="10">Binds 1 Mg(2+) ion per subunit.</text>
</comment>
<dbReference type="GO" id="GO:0005829">
    <property type="term" value="C:cytosol"/>
    <property type="evidence" value="ECO:0007669"/>
    <property type="project" value="TreeGrafter"/>
</dbReference>
<feature type="binding site" evidence="10">
    <location>
        <begin position="151"/>
        <end position="154"/>
    </location>
    <ligand>
        <name>substrate</name>
    </ligand>
</feature>
<dbReference type="PANTHER" id="PTHR11067:SF9">
    <property type="entry name" value="INOSINE TRIPHOSPHATE PYROPHOSPHATASE"/>
    <property type="match status" value="1"/>
</dbReference>
<dbReference type="Pfam" id="PF01725">
    <property type="entry name" value="Ham1p_like"/>
    <property type="match status" value="1"/>
</dbReference>
<dbReference type="GO" id="GO:0036220">
    <property type="term" value="F:ITP diphosphatase activity"/>
    <property type="evidence" value="ECO:0007669"/>
    <property type="project" value="UniProtKB-UniRule"/>
</dbReference>
<comment type="catalytic activity">
    <reaction evidence="9 10">
        <text>XTP + H2O = XMP + diphosphate + H(+)</text>
        <dbReference type="Rhea" id="RHEA:28610"/>
        <dbReference type="ChEBI" id="CHEBI:15377"/>
        <dbReference type="ChEBI" id="CHEBI:15378"/>
        <dbReference type="ChEBI" id="CHEBI:33019"/>
        <dbReference type="ChEBI" id="CHEBI:57464"/>
        <dbReference type="ChEBI" id="CHEBI:61314"/>
        <dbReference type="EC" id="3.6.1.66"/>
    </reaction>
</comment>
<keyword evidence="4 10" id="KW-0547">Nucleotide-binding</keyword>
<dbReference type="AlphaFoldDB" id="A0A0U9HCL0"/>
<dbReference type="NCBIfam" id="TIGR00042">
    <property type="entry name" value="RdgB/HAM1 family non-canonical purine NTP pyrophosphatase"/>
    <property type="match status" value="1"/>
</dbReference>
<comment type="function">
    <text evidence="10">Pyrophosphatase that catalyzes the hydrolysis of nucleoside triphosphates to their monophosphate derivatives, with a high preference for the non-canonical purine nucleotides XTP (xanthosine triphosphate), dITP (deoxyinosine triphosphate) and ITP. Seems to function as a house-cleaning enzyme that removes non-canonical purine nucleotides from the nucleotide pool, thus preventing their incorporation into DNA/RNA and avoiding chromosomal lesions.</text>
</comment>
<feature type="active site" description="Proton acceptor" evidence="10">
    <location>
        <position position="68"/>
    </location>
</feature>
<feature type="binding site" evidence="10">
    <location>
        <begin position="179"/>
        <end position="180"/>
    </location>
    <ligand>
        <name>substrate</name>
    </ligand>
</feature>
<proteinExistence type="inferred from homology"/>
<evidence type="ECO:0000313" key="12">
    <source>
        <dbReference type="EMBL" id="GAQ24528.1"/>
    </source>
</evidence>
<evidence type="ECO:0000256" key="10">
    <source>
        <dbReference type="HAMAP-Rule" id="MF_01405"/>
    </source>
</evidence>
<dbReference type="EMBL" id="DF976999">
    <property type="protein sequence ID" value="GAQ24528.1"/>
    <property type="molecule type" value="Genomic_DNA"/>
</dbReference>
<dbReference type="CDD" id="cd00515">
    <property type="entry name" value="HAM1"/>
    <property type="match status" value="1"/>
</dbReference>
<dbReference type="Proteomes" id="UP000062160">
    <property type="component" value="Unassembled WGS sequence"/>
</dbReference>
<keyword evidence="7 10" id="KW-0546">Nucleotide metabolism</keyword>
<evidence type="ECO:0000256" key="1">
    <source>
        <dbReference type="ARBA" id="ARBA00008023"/>
    </source>
</evidence>
<dbReference type="Gene3D" id="3.90.950.10">
    <property type="match status" value="1"/>
</dbReference>
<keyword evidence="3 10" id="KW-0479">Metal-binding</keyword>
<protein>
    <recommendedName>
        <fullName evidence="10">dITP/XTP pyrophosphatase</fullName>
        <ecNumber evidence="10">3.6.1.66</ecNumber>
    </recommendedName>
    <alternativeName>
        <fullName evidence="10">Non-canonical purine NTP pyrophosphatase</fullName>
    </alternativeName>
    <alternativeName>
        <fullName evidence="10">Non-standard purine NTP pyrophosphatase</fullName>
    </alternativeName>
    <alternativeName>
        <fullName evidence="10">Nucleoside-triphosphate diphosphatase</fullName>
    </alternativeName>
    <alternativeName>
        <fullName evidence="10">Nucleoside-triphosphate pyrophosphatase</fullName>
        <shortName evidence="10">NTPase</shortName>
    </alternativeName>
</protein>
<evidence type="ECO:0000256" key="5">
    <source>
        <dbReference type="ARBA" id="ARBA00022801"/>
    </source>
</evidence>
<dbReference type="PANTHER" id="PTHR11067">
    <property type="entry name" value="INOSINE TRIPHOSPHATE PYROPHOSPHATASE/HAM1 PROTEIN"/>
    <property type="match status" value="1"/>
</dbReference>
<evidence type="ECO:0000256" key="6">
    <source>
        <dbReference type="ARBA" id="ARBA00022842"/>
    </source>
</evidence>
<evidence type="ECO:0000256" key="8">
    <source>
        <dbReference type="ARBA" id="ARBA00051875"/>
    </source>
</evidence>
<keyword evidence="13" id="KW-1185">Reference proteome</keyword>
<keyword evidence="5 10" id="KW-0378">Hydrolase</keyword>
<evidence type="ECO:0000256" key="9">
    <source>
        <dbReference type="ARBA" id="ARBA00052017"/>
    </source>
</evidence>
<evidence type="ECO:0000256" key="11">
    <source>
        <dbReference type="RuleBase" id="RU003781"/>
    </source>
</evidence>
<evidence type="ECO:0000256" key="3">
    <source>
        <dbReference type="ARBA" id="ARBA00022723"/>
    </source>
</evidence>
<dbReference type="GO" id="GO:0009117">
    <property type="term" value="P:nucleotide metabolic process"/>
    <property type="evidence" value="ECO:0007669"/>
    <property type="project" value="UniProtKB-KW"/>
</dbReference>
<feature type="binding site" evidence="10">
    <location>
        <position position="68"/>
    </location>
    <ligand>
        <name>Mg(2+)</name>
        <dbReference type="ChEBI" id="CHEBI:18420"/>
    </ligand>
</feature>
<name>A0A0U9HCL0_9FIRM</name>
<sequence>MELVIATKNKGKFLEFQRMLEDIPVKLMSLEDFPEIEITEDGATFEENALLKAKITCTKTGMPALGDDSGLRVQALSGRPGVFTARYAGQGASDKDNIEKLLNELKDVPFEKRQAEFVCVLALVLPDGGTFIEEGKLEGYIALEPAGCDGFGYDPIFFVPQLEKTLAEAGPQAKDAISHRAKAIKKMKTHLINISQGGKA</sequence>
<dbReference type="GO" id="GO:0036222">
    <property type="term" value="F:XTP diphosphatase activity"/>
    <property type="evidence" value="ECO:0007669"/>
    <property type="project" value="UniProtKB-UniRule"/>
</dbReference>
<comment type="similarity">
    <text evidence="1 10 11">Belongs to the HAM1 NTPase family.</text>
</comment>